<dbReference type="STRING" id="1121485.GCA_000426485_02977"/>
<comment type="caution">
    <text evidence="1">The sequence shown here is derived from an EMBL/GenBank/DDBJ whole genome shotgun (WGS) entry which is preliminary data.</text>
</comment>
<evidence type="ECO:0000313" key="1">
    <source>
        <dbReference type="EMBL" id="TFD96896.1"/>
    </source>
</evidence>
<accession>A0A4Y8L8T0</accession>
<reference evidence="1 2" key="1">
    <citation type="submission" date="2019-03" db="EMBL/GenBank/DDBJ databases">
        <title>San Antonio Military Medical Center submission to MRSN (WRAIR), pending publication.</title>
        <authorList>
            <person name="Blyth D.M."/>
            <person name="Mccarthy S.L."/>
            <person name="Schall S.E."/>
            <person name="Stam J.A."/>
            <person name="Ong A.C."/>
            <person name="Mcgann P.T."/>
        </authorList>
    </citation>
    <scope>NUCLEOTIDE SEQUENCE [LARGE SCALE GENOMIC DNA]</scope>
    <source>
        <strain evidence="1 2">MRSN571793</strain>
    </source>
</reference>
<keyword evidence="2" id="KW-1185">Reference proteome</keyword>
<proteinExistence type="predicted"/>
<dbReference type="AlphaFoldDB" id="A0A4Y8L8T0"/>
<name>A0A4Y8L8T0_9BACT</name>
<organism evidence="1 2">
    <name type="scientific">Dysgonomonas capnocytophagoides</name>
    <dbReference type="NCBI Taxonomy" id="45254"/>
    <lineage>
        <taxon>Bacteria</taxon>
        <taxon>Pseudomonadati</taxon>
        <taxon>Bacteroidota</taxon>
        <taxon>Bacteroidia</taxon>
        <taxon>Bacteroidales</taxon>
        <taxon>Dysgonomonadaceae</taxon>
        <taxon>Dysgonomonas</taxon>
    </lineage>
</organism>
<gene>
    <name evidence="1" type="ORF">E2605_08780</name>
</gene>
<dbReference type="OrthoDB" id="700277at2"/>
<dbReference type="RefSeq" id="WP_026626815.1">
    <property type="nucleotide sequence ID" value="NZ_AP028867.1"/>
</dbReference>
<protein>
    <submittedName>
        <fullName evidence="1">Uncharacterized protein</fullName>
    </submittedName>
</protein>
<dbReference type="Proteomes" id="UP000297861">
    <property type="component" value="Unassembled WGS sequence"/>
</dbReference>
<sequence>MNKLFFISVIVCTCLQSIKAQLSFSTWSSNYMSVNSYQGYTASDAMVTRFTYSGTNLNISNWKLSVSVQTPIKSTDGTAEFPSDKIAFIPINTVGQAQPKAIPTISEIGMPSIVPLNGSSEVYLVPRSNAPLYNVSAYNSYYDLQLHYNIQVLPGAYLKDLQGGYNQKTYWLALTFRAYGSNNELIGSYQQTYQIDVFKLTDSPIEENTYSIRISSEAQKGFLEMKSLADYASGVKVVYSSGLNVITNVPYQISLRSVSPQFVSDKGSTLPLNVVKMHLVPVGSNSASVSTIELSNTSQIIADGPSTKNAQSYYDIQYWTSPADNQLIEAVMAEYSTTLLYEITPK</sequence>
<dbReference type="EMBL" id="SOML01000004">
    <property type="protein sequence ID" value="TFD96896.1"/>
    <property type="molecule type" value="Genomic_DNA"/>
</dbReference>
<evidence type="ECO:0000313" key="2">
    <source>
        <dbReference type="Proteomes" id="UP000297861"/>
    </source>
</evidence>